<dbReference type="AlphaFoldDB" id="A0A2L0EW46"/>
<gene>
    <name evidence="1" type="ORF">SOCE26_049820</name>
</gene>
<dbReference type="Gene3D" id="3.40.1410.10">
    <property type="entry name" value="Chorismate lyase-like"/>
    <property type="match status" value="1"/>
</dbReference>
<proteinExistence type="predicted"/>
<evidence type="ECO:0000313" key="1">
    <source>
        <dbReference type="EMBL" id="AUX43533.1"/>
    </source>
</evidence>
<organism evidence="1 2">
    <name type="scientific">Sorangium cellulosum</name>
    <name type="common">Polyangium cellulosum</name>
    <dbReference type="NCBI Taxonomy" id="56"/>
    <lineage>
        <taxon>Bacteria</taxon>
        <taxon>Pseudomonadati</taxon>
        <taxon>Myxococcota</taxon>
        <taxon>Polyangia</taxon>
        <taxon>Polyangiales</taxon>
        <taxon>Polyangiaceae</taxon>
        <taxon>Sorangium</taxon>
    </lineage>
</organism>
<dbReference type="Proteomes" id="UP000238348">
    <property type="component" value="Chromosome"/>
</dbReference>
<accession>A0A2L0EW46</accession>
<dbReference type="InterPro" id="IPR028978">
    <property type="entry name" value="Chorismate_lyase_/UTRA_dom_sf"/>
</dbReference>
<dbReference type="RefSeq" id="WP_104982201.1">
    <property type="nucleotide sequence ID" value="NZ_CP012673.1"/>
</dbReference>
<dbReference type="SUPFAM" id="SSF64288">
    <property type="entry name" value="Chorismate lyase-like"/>
    <property type="match status" value="1"/>
</dbReference>
<sequence length="178" mass="19356">MSTRLLWPDAADPPVLNVTTLLEQLVGESIRAQVLHQVLTVVERSDVALYRGLWSPGEEILLRAVLLRGTPSGRAYLHATASIALCQLPLAVRRGLLSSDVPFGRLLQTAQVRVTRTDLLGADQSLGDLCLLFDGLSPATRAVRRSYVMRLQEGIAVAHLVETFPLSLTQTALVAPQL</sequence>
<dbReference type="EMBL" id="CP012673">
    <property type="protein sequence ID" value="AUX43533.1"/>
    <property type="molecule type" value="Genomic_DNA"/>
</dbReference>
<name>A0A2L0EW46_SORCE</name>
<protein>
    <recommendedName>
        <fullName evidence="3">4-hydroxybenzoate synthetase</fullName>
    </recommendedName>
</protein>
<evidence type="ECO:0008006" key="3">
    <source>
        <dbReference type="Google" id="ProtNLM"/>
    </source>
</evidence>
<dbReference type="OrthoDB" id="9827870at2"/>
<reference evidence="1 2" key="1">
    <citation type="submission" date="2015-09" db="EMBL/GenBank/DDBJ databases">
        <title>Sorangium comparison.</title>
        <authorList>
            <person name="Zaburannyi N."/>
            <person name="Bunk B."/>
            <person name="Overmann J."/>
            <person name="Mueller R."/>
        </authorList>
    </citation>
    <scope>NUCLEOTIDE SEQUENCE [LARGE SCALE GENOMIC DNA]</scope>
    <source>
        <strain evidence="1 2">So ce26</strain>
    </source>
</reference>
<evidence type="ECO:0000313" key="2">
    <source>
        <dbReference type="Proteomes" id="UP000238348"/>
    </source>
</evidence>